<dbReference type="GO" id="GO:0003924">
    <property type="term" value="F:GTPase activity"/>
    <property type="evidence" value="ECO:0007669"/>
    <property type="project" value="InterPro"/>
</dbReference>
<dbReference type="OrthoDB" id="4379468at2"/>
<reference evidence="7 8" key="1">
    <citation type="submission" date="2018-11" db="EMBL/GenBank/DDBJ databases">
        <title>Sequencing the genomes of 1000 actinobacteria strains.</title>
        <authorList>
            <person name="Klenk H.-P."/>
        </authorList>
    </citation>
    <scope>NUCLEOTIDE SEQUENCE [LARGE SCALE GENOMIC DNA]</scope>
    <source>
        <strain evidence="7 8">DSM 14418</strain>
    </source>
</reference>
<dbReference type="SUPFAM" id="SSF52540">
    <property type="entry name" value="P-loop containing nucleoside triphosphate hydrolases"/>
    <property type="match status" value="1"/>
</dbReference>
<dbReference type="Pfam" id="PF00350">
    <property type="entry name" value="Dynamin_N"/>
    <property type="match status" value="1"/>
</dbReference>
<dbReference type="GO" id="GO:0016020">
    <property type="term" value="C:membrane"/>
    <property type="evidence" value="ECO:0007669"/>
    <property type="project" value="UniProtKB-SubCell"/>
</dbReference>
<evidence type="ECO:0000259" key="6">
    <source>
        <dbReference type="Pfam" id="PF00350"/>
    </source>
</evidence>
<comment type="subcellular location">
    <subcellularLocation>
        <location evidence="1">Membrane</location>
    </subcellularLocation>
</comment>
<accession>A0A3N4ZJZ4</accession>
<keyword evidence="8" id="KW-1185">Reference proteome</keyword>
<feature type="domain" description="Dynamin N-terminal" evidence="6">
    <location>
        <begin position="43"/>
        <end position="176"/>
    </location>
</feature>
<comment type="caution">
    <text evidence="7">The sequence shown here is derived from an EMBL/GenBank/DDBJ whole genome shotgun (WGS) entry which is preliminary data.</text>
</comment>
<dbReference type="AlphaFoldDB" id="A0A3N4ZJZ4"/>
<sequence length="509" mass="53281">MSAATLAAARALVADALDVLGDDAADRAALTGLARRLDEPLRIAVAGMVKAGKSTLINAVVGEEIAPTDAGECTRVVTWYRYGAAPSVTLVPVGGGPSRALPVRREDGRLRLDLGTPPEEVERLVVEWPARALRDLVLIDTPGTSSLSTEVSARTATALTPEDVPAEADAVVYLMRHLRAADTAFLEAFRDAAGGGANAVAVLSRADEIGAGRLDALVSARDIASRAREDPALRELAVAVVPVAGLLAQSARTLRQAEFDALSALAALERAHTERLLVSVDRFATAEAPVDAAERAALLDRFGVFGIRLALVLLRGGVAQPTRLAGELARRSGLGELVRVVEDHFQARAEDLKARTAVVALERMLRARPRAGTDGLERALERFRAGAHELEELRLLARARTGGLGLPAGVEADAVRVLGGRGATAAERLGMEPAAPVGAMRAAALDELRRWRSLAASPFSDRATAQVCENVARSCEGVLAELAEEAATASWLALGTGPGQEGDGERQAG</sequence>
<evidence type="ECO:0000256" key="5">
    <source>
        <dbReference type="ARBA" id="ARBA00023136"/>
    </source>
</evidence>
<keyword evidence="5" id="KW-0472">Membrane</keyword>
<dbReference type="Gene3D" id="3.40.50.300">
    <property type="entry name" value="P-loop containing nucleotide triphosphate hydrolases"/>
    <property type="match status" value="1"/>
</dbReference>
<keyword evidence="3" id="KW-0378">Hydrolase</keyword>
<dbReference type="InterPro" id="IPR027417">
    <property type="entry name" value="P-loop_NTPase"/>
</dbReference>
<dbReference type="EMBL" id="RKRA01000001">
    <property type="protein sequence ID" value="RPF25952.1"/>
    <property type="molecule type" value="Genomic_DNA"/>
</dbReference>
<evidence type="ECO:0000256" key="4">
    <source>
        <dbReference type="ARBA" id="ARBA00023134"/>
    </source>
</evidence>
<evidence type="ECO:0000256" key="1">
    <source>
        <dbReference type="ARBA" id="ARBA00004370"/>
    </source>
</evidence>
<dbReference type="GO" id="GO:0008053">
    <property type="term" value="P:mitochondrial fusion"/>
    <property type="evidence" value="ECO:0007669"/>
    <property type="project" value="TreeGrafter"/>
</dbReference>
<protein>
    <submittedName>
        <fullName evidence="7">Dynamin family protein</fullName>
    </submittedName>
</protein>
<dbReference type="RefSeq" id="WP_123914111.1">
    <property type="nucleotide sequence ID" value="NZ_RKRA01000001.1"/>
</dbReference>
<dbReference type="PANTHER" id="PTHR10465:SF0">
    <property type="entry name" value="SARCALUMENIN"/>
    <property type="match status" value="1"/>
</dbReference>
<evidence type="ECO:0000256" key="3">
    <source>
        <dbReference type="ARBA" id="ARBA00022801"/>
    </source>
</evidence>
<gene>
    <name evidence="7" type="ORF">EDD32_0366</name>
</gene>
<evidence type="ECO:0000256" key="2">
    <source>
        <dbReference type="ARBA" id="ARBA00022741"/>
    </source>
</evidence>
<proteinExistence type="predicted"/>
<organism evidence="7 8">
    <name type="scientific">Georgenia muralis</name>
    <dbReference type="NCBI Taxonomy" id="154117"/>
    <lineage>
        <taxon>Bacteria</taxon>
        <taxon>Bacillati</taxon>
        <taxon>Actinomycetota</taxon>
        <taxon>Actinomycetes</taxon>
        <taxon>Micrococcales</taxon>
        <taxon>Bogoriellaceae</taxon>
        <taxon>Georgenia</taxon>
    </lineage>
</organism>
<dbReference type="GO" id="GO:0005525">
    <property type="term" value="F:GTP binding"/>
    <property type="evidence" value="ECO:0007669"/>
    <property type="project" value="UniProtKB-KW"/>
</dbReference>
<keyword evidence="2" id="KW-0547">Nucleotide-binding</keyword>
<dbReference type="InterPro" id="IPR045063">
    <property type="entry name" value="Dynamin_N"/>
</dbReference>
<dbReference type="InterPro" id="IPR027094">
    <property type="entry name" value="Mitofusin_fam"/>
</dbReference>
<evidence type="ECO:0000313" key="8">
    <source>
        <dbReference type="Proteomes" id="UP000280726"/>
    </source>
</evidence>
<name>A0A3N4ZJZ4_9MICO</name>
<keyword evidence="4" id="KW-0342">GTP-binding</keyword>
<dbReference type="PANTHER" id="PTHR10465">
    <property type="entry name" value="TRANSMEMBRANE GTPASE FZO1"/>
    <property type="match status" value="1"/>
</dbReference>
<evidence type="ECO:0000313" key="7">
    <source>
        <dbReference type="EMBL" id="RPF25952.1"/>
    </source>
</evidence>
<dbReference type="Proteomes" id="UP000280726">
    <property type="component" value="Unassembled WGS sequence"/>
</dbReference>